<dbReference type="AlphaFoldDB" id="A0AB34HIL5"/>
<keyword evidence="2" id="KW-1185">Reference proteome</keyword>
<evidence type="ECO:0000313" key="1">
    <source>
        <dbReference type="EMBL" id="KAJ8790972.1"/>
    </source>
</evidence>
<protein>
    <submittedName>
        <fullName evidence="1">Uncharacterized protein</fullName>
    </submittedName>
</protein>
<accession>A0AB34HIL5</accession>
<proteinExistence type="predicted"/>
<sequence length="119" mass="13528">MREHRSADRPLGALPRSTIEQPQYLRRKVGAFATTRLGGPFSRHCEQAAKAGRLNKSTSLFINQRVVRDGAVNPFNEGQFQARREFIRQQRSSTVTSSAALDSFHFGFIAQMRFGKMER</sequence>
<dbReference type="Proteomes" id="UP001159641">
    <property type="component" value="Unassembled WGS sequence"/>
</dbReference>
<name>A0AB34HIL5_ESCRO</name>
<organism evidence="1 2">
    <name type="scientific">Eschrichtius robustus</name>
    <name type="common">California gray whale</name>
    <name type="synonym">Eschrichtius gibbosus</name>
    <dbReference type="NCBI Taxonomy" id="9764"/>
    <lineage>
        <taxon>Eukaryota</taxon>
        <taxon>Metazoa</taxon>
        <taxon>Chordata</taxon>
        <taxon>Craniata</taxon>
        <taxon>Vertebrata</taxon>
        <taxon>Euteleostomi</taxon>
        <taxon>Mammalia</taxon>
        <taxon>Eutheria</taxon>
        <taxon>Laurasiatheria</taxon>
        <taxon>Artiodactyla</taxon>
        <taxon>Whippomorpha</taxon>
        <taxon>Cetacea</taxon>
        <taxon>Mysticeti</taxon>
        <taxon>Eschrichtiidae</taxon>
        <taxon>Eschrichtius</taxon>
    </lineage>
</organism>
<comment type="caution">
    <text evidence="1">The sequence shown here is derived from an EMBL/GenBank/DDBJ whole genome shotgun (WGS) entry which is preliminary data.</text>
</comment>
<gene>
    <name evidence="1" type="ORF">J1605_021066</name>
</gene>
<reference evidence="1 2" key="1">
    <citation type="submission" date="2022-11" db="EMBL/GenBank/DDBJ databases">
        <title>Whole genome sequence of Eschrichtius robustus ER-17-0199.</title>
        <authorList>
            <person name="Bruniche-Olsen A."/>
            <person name="Black A.N."/>
            <person name="Fields C.J."/>
            <person name="Walden K."/>
            <person name="Dewoody J.A."/>
        </authorList>
    </citation>
    <scope>NUCLEOTIDE SEQUENCE [LARGE SCALE GENOMIC DNA]</scope>
    <source>
        <strain evidence="1">ER-17-0199</strain>
        <tissue evidence="1">Blubber</tissue>
    </source>
</reference>
<evidence type="ECO:0000313" key="2">
    <source>
        <dbReference type="Proteomes" id="UP001159641"/>
    </source>
</evidence>
<dbReference type="EMBL" id="JAIQCJ010001324">
    <property type="protein sequence ID" value="KAJ8790972.1"/>
    <property type="molecule type" value="Genomic_DNA"/>
</dbReference>